<keyword evidence="5" id="KW-0997">Cell inner membrane</keyword>
<keyword evidence="15" id="KW-1185">Reference proteome</keyword>
<feature type="transmembrane region" description="Helical" evidence="10">
    <location>
        <begin position="371"/>
        <end position="395"/>
    </location>
</feature>
<dbReference type="PROSITE" id="PS00874">
    <property type="entry name" value="T2SP_F"/>
    <property type="match status" value="1"/>
</dbReference>
<organism evidence="13 14">
    <name type="scientific">Actinoplanes lobatus</name>
    <dbReference type="NCBI Taxonomy" id="113568"/>
    <lineage>
        <taxon>Bacteria</taxon>
        <taxon>Bacillati</taxon>
        <taxon>Actinomycetota</taxon>
        <taxon>Actinomycetes</taxon>
        <taxon>Micromonosporales</taxon>
        <taxon>Micromonosporaceae</taxon>
        <taxon>Actinoplanes</taxon>
    </lineage>
</organism>
<dbReference type="PRINTS" id="PR00812">
    <property type="entry name" value="BCTERIALGSPF"/>
</dbReference>
<comment type="subcellular location">
    <subcellularLocation>
        <location evidence="1">Cell inner membrane</location>
        <topology evidence="1">Multi-pass membrane protein</topology>
    </subcellularLocation>
    <subcellularLocation>
        <location evidence="9">Cell membrane</location>
        <topology evidence="9">Multi-pass membrane protein</topology>
    </subcellularLocation>
</comment>
<evidence type="ECO:0000256" key="10">
    <source>
        <dbReference type="SAM" id="Phobius"/>
    </source>
</evidence>
<dbReference type="InterPro" id="IPR018076">
    <property type="entry name" value="T2SS_GspF_dom"/>
</dbReference>
<keyword evidence="8 10" id="KW-0472">Membrane</keyword>
<dbReference type="EMBL" id="BOMP01000070">
    <property type="protein sequence ID" value="GIE41437.1"/>
    <property type="molecule type" value="Genomic_DNA"/>
</dbReference>
<evidence type="ECO:0000313" key="12">
    <source>
        <dbReference type="EMBL" id="GIE41437.1"/>
    </source>
</evidence>
<dbReference type="Proteomes" id="UP000590511">
    <property type="component" value="Unassembled WGS sequence"/>
</dbReference>
<keyword evidence="3 9" id="KW-0813">Transport</keyword>
<dbReference type="InterPro" id="IPR001992">
    <property type="entry name" value="T2SS_GspF/T4SS_PilC_CS"/>
</dbReference>
<dbReference type="Proteomes" id="UP000631312">
    <property type="component" value="Unassembled WGS sequence"/>
</dbReference>
<dbReference type="Gene3D" id="1.20.81.30">
    <property type="entry name" value="Type II secretion system (T2SS), domain F"/>
    <property type="match status" value="2"/>
</dbReference>
<feature type="transmembrane region" description="Helical" evidence="10">
    <location>
        <begin position="218"/>
        <end position="237"/>
    </location>
</feature>
<evidence type="ECO:0000256" key="2">
    <source>
        <dbReference type="ARBA" id="ARBA00005745"/>
    </source>
</evidence>
<keyword evidence="4" id="KW-1003">Cell membrane</keyword>
<keyword evidence="6 9" id="KW-0812">Transmembrane</keyword>
<dbReference type="GO" id="GO:0005886">
    <property type="term" value="C:plasma membrane"/>
    <property type="evidence" value="ECO:0007669"/>
    <property type="project" value="UniProtKB-SubCell"/>
</dbReference>
<evidence type="ECO:0000259" key="11">
    <source>
        <dbReference type="Pfam" id="PF00482"/>
    </source>
</evidence>
<dbReference type="AlphaFoldDB" id="A0A7W7H915"/>
<evidence type="ECO:0000313" key="13">
    <source>
        <dbReference type="EMBL" id="MBB4746229.1"/>
    </source>
</evidence>
<evidence type="ECO:0000256" key="8">
    <source>
        <dbReference type="ARBA" id="ARBA00023136"/>
    </source>
</evidence>
<evidence type="ECO:0000256" key="9">
    <source>
        <dbReference type="RuleBase" id="RU003923"/>
    </source>
</evidence>
<reference evidence="13 14" key="1">
    <citation type="submission" date="2020-08" db="EMBL/GenBank/DDBJ databases">
        <title>Sequencing the genomes of 1000 actinobacteria strains.</title>
        <authorList>
            <person name="Klenk H.-P."/>
        </authorList>
    </citation>
    <scope>NUCLEOTIDE SEQUENCE [LARGE SCALE GENOMIC DNA]</scope>
    <source>
        <strain evidence="13 14">DSM 43150</strain>
    </source>
</reference>
<sequence>MKFTYTAVRPDGHEVTGVYRADSREAAELALYDLDMRGVRLEEKKSLLQLELTAPRVKREEVMHLSRQLGAFIAAGLTIVDAVHTLGAEASNFAIRKMMAGVEEGLRRGDTLSDCFDQHPKVFPEFYRGILRSAELTGQLDTVLSQLARYLERDLEARRRITSAMIYPIMIAVMSVVTVVILAGFVLPRFRTFFADLDAELPLTTRMMLAATDFVTNWWWAMLAAAATGTLALVAALRTDSGRHAVERFLLRVPVLGTTIQFTLVERFCRIFASMVSAGVPLPSALHVATSSLRNLVFVRALNQVSERVLQGEGLAWPLSHTGLFPGTAARMIRVGEETGTLDAQLEVTAKYYEGELDYKLKKLTALFEPVMIIVMGGIVGFVAIALVSAMYGIFNQVHI</sequence>
<dbReference type="PANTHER" id="PTHR30012">
    <property type="entry name" value="GENERAL SECRETION PATHWAY PROTEIN"/>
    <property type="match status" value="1"/>
</dbReference>
<evidence type="ECO:0000256" key="1">
    <source>
        <dbReference type="ARBA" id="ARBA00004429"/>
    </source>
</evidence>
<protein>
    <submittedName>
        <fullName evidence="12 13">Pilus assembly protein PilC</fullName>
    </submittedName>
</protein>
<evidence type="ECO:0000256" key="5">
    <source>
        <dbReference type="ARBA" id="ARBA00022519"/>
    </source>
</evidence>
<feature type="domain" description="Type II secretion system protein GspF" evidence="11">
    <location>
        <begin position="66"/>
        <end position="188"/>
    </location>
</feature>
<feature type="domain" description="Type II secretion system protein GspF" evidence="11">
    <location>
        <begin position="268"/>
        <end position="388"/>
    </location>
</feature>
<dbReference type="InterPro" id="IPR003004">
    <property type="entry name" value="GspF/PilC"/>
</dbReference>
<evidence type="ECO:0000313" key="14">
    <source>
        <dbReference type="Proteomes" id="UP000590511"/>
    </source>
</evidence>
<dbReference type="PANTHER" id="PTHR30012:SF0">
    <property type="entry name" value="TYPE II SECRETION SYSTEM PROTEIN F-RELATED"/>
    <property type="match status" value="1"/>
</dbReference>
<comment type="similarity">
    <text evidence="2 9">Belongs to the GSP F family.</text>
</comment>
<dbReference type="Pfam" id="PF00482">
    <property type="entry name" value="T2SSF"/>
    <property type="match status" value="2"/>
</dbReference>
<dbReference type="EMBL" id="JACHNC010000001">
    <property type="protein sequence ID" value="MBB4746229.1"/>
    <property type="molecule type" value="Genomic_DNA"/>
</dbReference>
<evidence type="ECO:0000256" key="3">
    <source>
        <dbReference type="ARBA" id="ARBA00022448"/>
    </source>
</evidence>
<name>A0A7W7H915_9ACTN</name>
<dbReference type="FunFam" id="1.20.81.30:FF:000001">
    <property type="entry name" value="Type II secretion system protein F"/>
    <property type="match status" value="2"/>
</dbReference>
<evidence type="ECO:0000256" key="4">
    <source>
        <dbReference type="ARBA" id="ARBA00022475"/>
    </source>
</evidence>
<dbReference type="RefSeq" id="WP_188119050.1">
    <property type="nucleotide sequence ID" value="NZ_BOMP01000070.1"/>
</dbReference>
<accession>A0A7W7H915</accession>
<gene>
    <name evidence="12" type="primary">pilC_2</name>
    <name evidence="12" type="ORF">Alo02nite_43350</name>
    <name evidence="13" type="ORF">BJ964_000390</name>
</gene>
<proteinExistence type="inferred from homology"/>
<evidence type="ECO:0000313" key="15">
    <source>
        <dbReference type="Proteomes" id="UP000631312"/>
    </source>
</evidence>
<evidence type="ECO:0000256" key="7">
    <source>
        <dbReference type="ARBA" id="ARBA00022989"/>
    </source>
</evidence>
<keyword evidence="7 10" id="KW-1133">Transmembrane helix</keyword>
<dbReference type="GO" id="GO:0015628">
    <property type="term" value="P:protein secretion by the type II secretion system"/>
    <property type="evidence" value="ECO:0007669"/>
    <property type="project" value="TreeGrafter"/>
</dbReference>
<reference evidence="12 15" key="2">
    <citation type="submission" date="2021-01" db="EMBL/GenBank/DDBJ databases">
        <title>Whole genome shotgun sequence of Actinoplanes lobatus NBRC 12513.</title>
        <authorList>
            <person name="Komaki H."/>
            <person name="Tamura T."/>
        </authorList>
    </citation>
    <scope>NUCLEOTIDE SEQUENCE [LARGE SCALE GENOMIC DNA]</scope>
    <source>
        <strain evidence="12 15">NBRC 12513</strain>
    </source>
</reference>
<evidence type="ECO:0000256" key="6">
    <source>
        <dbReference type="ARBA" id="ARBA00022692"/>
    </source>
</evidence>
<feature type="transmembrane region" description="Helical" evidence="10">
    <location>
        <begin position="165"/>
        <end position="187"/>
    </location>
</feature>
<dbReference type="InterPro" id="IPR042094">
    <property type="entry name" value="T2SS_GspF_sf"/>
</dbReference>
<comment type="caution">
    <text evidence="13">The sequence shown here is derived from an EMBL/GenBank/DDBJ whole genome shotgun (WGS) entry which is preliminary data.</text>
</comment>